<dbReference type="HOGENOM" id="CLU_3118771_0_0_4"/>
<keyword evidence="2" id="KW-1185">Reference proteome</keyword>
<proteinExistence type="predicted"/>
<accession>C4GFN5</accession>
<dbReference type="EMBL" id="ACJW02000002">
    <property type="protein sequence ID" value="EEP69040.1"/>
    <property type="molecule type" value="Genomic_DNA"/>
</dbReference>
<comment type="caution">
    <text evidence="1">The sequence shown here is derived from an EMBL/GenBank/DDBJ whole genome shotgun (WGS) entry which is preliminary data.</text>
</comment>
<sequence length="50" mass="5709">MMFICRGQVDARHTSQISPANRISKRSLKPAPAVFRLPLFRLKYATFSCP</sequence>
<evidence type="ECO:0000313" key="1">
    <source>
        <dbReference type="EMBL" id="EEP69040.1"/>
    </source>
</evidence>
<reference evidence="1" key="1">
    <citation type="submission" date="2009-04" db="EMBL/GenBank/DDBJ databases">
        <authorList>
            <person name="Weinstock G."/>
            <person name="Sodergren E."/>
            <person name="Clifton S."/>
            <person name="Fulton L."/>
            <person name="Fulton B."/>
            <person name="Courtney L."/>
            <person name="Fronick C."/>
            <person name="Harrison M."/>
            <person name="Strong C."/>
            <person name="Farmer C."/>
            <person name="Delahaunty K."/>
            <person name="Markovic C."/>
            <person name="Hall O."/>
            <person name="Minx P."/>
            <person name="Tomlinson C."/>
            <person name="Mitreva M."/>
            <person name="Nelson J."/>
            <person name="Hou S."/>
            <person name="Wollam A."/>
            <person name="Pepin K.H."/>
            <person name="Johnson M."/>
            <person name="Bhonagiri V."/>
            <person name="Nash W.E."/>
            <person name="Warren W."/>
            <person name="Chinwalla A."/>
            <person name="Mardis E.R."/>
            <person name="Wilson R.K."/>
        </authorList>
    </citation>
    <scope>NUCLEOTIDE SEQUENCE [LARGE SCALE GENOMIC DNA]</scope>
    <source>
        <strain evidence="1">ATCC 51147</strain>
    </source>
</reference>
<dbReference type="AlphaFoldDB" id="C4GFN5"/>
<gene>
    <name evidence="1" type="ORF">GCWU000324_00951</name>
</gene>
<name>C4GFN5_9NEIS</name>
<protein>
    <submittedName>
        <fullName evidence="1">Uncharacterized protein</fullName>
    </submittedName>
</protein>
<dbReference type="Proteomes" id="UP000003009">
    <property type="component" value="Unassembled WGS sequence"/>
</dbReference>
<organism evidence="1 2">
    <name type="scientific">Kingella oralis ATCC 51147</name>
    <dbReference type="NCBI Taxonomy" id="629741"/>
    <lineage>
        <taxon>Bacteria</taxon>
        <taxon>Pseudomonadati</taxon>
        <taxon>Pseudomonadota</taxon>
        <taxon>Betaproteobacteria</taxon>
        <taxon>Neisseriales</taxon>
        <taxon>Neisseriaceae</taxon>
        <taxon>Kingella</taxon>
    </lineage>
</organism>
<evidence type="ECO:0000313" key="2">
    <source>
        <dbReference type="Proteomes" id="UP000003009"/>
    </source>
</evidence>